<protein>
    <submittedName>
        <fullName evidence="2">Uncharacterized protein</fullName>
    </submittedName>
</protein>
<keyword evidence="3" id="KW-1185">Reference proteome</keyword>
<name>V8QSM8_9BURK</name>
<dbReference type="AlphaFoldDB" id="V8QSM8"/>
<reference evidence="2 3" key="1">
    <citation type="journal article" date="2014" name="Genome Announc.">
        <title>Draft Genome Sequence of Advenella kashmirensis Strain W13003, a Polycyclic Aromatic Hydrocarbon-Degrading Bacterium.</title>
        <authorList>
            <person name="Wang X."/>
            <person name="Jin D."/>
            <person name="Zhou L."/>
            <person name="Wu L."/>
            <person name="An W."/>
            <person name="Zhao L."/>
        </authorList>
    </citation>
    <scope>NUCLEOTIDE SEQUENCE [LARGE SCALE GENOMIC DNA]</scope>
    <source>
        <strain evidence="2 3">W13003</strain>
    </source>
</reference>
<sequence>MEERNAKNTEIVLDNDNDDNALYGVANKPGMG</sequence>
<gene>
    <name evidence="2" type="ORF">W822_12370</name>
</gene>
<evidence type="ECO:0000313" key="3">
    <source>
        <dbReference type="Proteomes" id="UP000018733"/>
    </source>
</evidence>
<dbReference type="Proteomes" id="UP000018733">
    <property type="component" value="Unassembled WGS sequence"/>
</dbReference>
<organism evidence="2 3">
    <name type="scientific">Advenella kashmirensis W13003</name>
    <dbReference type="NCBI Taxonomy" id="1424334"/>
    <lineage>
        <taxon>Bacteria</taxon>
        <taxon>Pseudomonadati</taxon>
        <taxon>Pseudomonadota</taxon>
        <taxon>Betaproteobacteria</taxon>
        <taxon>Burkholderiales</taxon>
        <taxon>Alcaligenaceae</taxon>
    </lineage>
</organism>
<proteinExistence type="predicted"/>
<dbReference type="STRING" id="1424334.W822_12370"/>
<dbReference type="EMBL" id="AYXT01000010">
    <property type="protein sequence ID" value="ETF02343.1"/>
    <property type="molecule type" value="Genomic_DNA"/>
</dbReference>
<accession>V8QSM8</accession>
<dbReference type="HOGENOM" id="CLU_3387667_0_0_4"/>
<evidence type="ECO:0000313" key="2">
    <source>
        <dbReference type="EMBL" id="ETF02343.1"/>
    </source>
</evidence>
<evidence type="ECO:0000256" key="1">
    <source>
        <dbReference type="SAM" id="MobiDB-lite"/>
    </source>
</evidence>
<feature type="region of interest" description="Disordered" evidence="1">
    <location>
        <begin position="1"/>
        <end position="32"/>
    </location>
</feature>
<comment type="caution">
    <text evidence="2">The sequence shown here is derived from an EMBL/GenBank/DDBJ whole genome shotgun (WGS) entry which is preliminary data.</text>
</comment>